<name>A0ABT4CT37_9CLOT</name>
<proteinExistence type="predicted"/>
<comment type="caution">
    <text evidence="2">The sequence shown here is derived from an EMBL/GenBank/DDBJ whole genome shotgun (WGS) entry which is preliminary data.</text>
</comment>
<organism evidence="2 3">
    <name type="scientific">Clostridium ganghwense</name>
    <dbReference type="NCBI Taxonomy" id="312089"/>
    <lineage>
        <taxon>Bacteria</taxon>
        <taxon>Bacillati</taxon>
        <taxon>Bacillota</taxon>
        <taxon>Clostridia</taxon>
        <taxon>Eubacteriales</taxon>
        <taxon>Clostridiaceae</taxon>
        <taxon>Clostridium</taxon>
    </lineage>
</organism>
<dbReference type="NCBIfam" id="TIGR02220">
    <property type="entry name" value="phg_TIGR02220"/>
    <property type="match status" value="1"/>
</dbReference>
<accession>A0ABT4CT37</accession>
<sequence length="254" mass="30767">MSGYIKDYRKELHSEIWYMPPLYHRVWQFIKYRANHEKCEIPMMDGDKLLIKRGQYLTSYRNIAKGVGWYEKLRWKEPNPKTIKRVCEWMIKKNMISINHGIGNRQYTLITIVNWELYQNYIYQGNSKETQRKQSLDINKKNKECIKNNIPYFEIIDYLNKRINSNYKHNSKLTCKCINARWKDGYRLNDFKKVIDIKVEEWLGEEKMAKYLRPDTLFGSKFEIYLNQTEVKVNEKKINASAYINEFKEQALEV</sequence>
<gene>
    <name evidence="2" type="ORF">OXH55_16510</name>
</gene>
<evidence type="ECO:0000313" key="2">
    <source>
        <dbReference type="EMBL" id="MCY6372235.1"/>
    </source>
</evidence>
<protein>
    <submittedName>
        <fullName evidence="2">Conserved phage C-terminal domain-containing protein</fullName>
    </submittedName>
</protein>
<dbReference type="InterPro" id="IPR011741">
    <property type="entry name" value="Phg_2220_C"/>
</dbReference>
<keyword evidence="3" id="KW-1185">Reference proteome</keyword>
<dbReference type="Proteomes" id="UP001079657">
    <property type="component" value="Unassembled WGS sequence"/>
</dbReference>
<reference evidence="2" key="1">
    <citation type="submission" date="2022-12" db="EMBL/GenBank/DDBJ databases">
        <authorList>
            <person name="Wang J."/>
        </authorList>
    </citation>
    <scope>NUCLEOTIDE SEQUENCE</scope>
    <source>
        <strain evidence="2">HY-42-06</strain>
    </source>
</reference>
<dbReference type="Pfam" id="PF09524">
    <property type="entry name" value="Phg_2220_C"/>
    <property type="match status" value="1"/>
</dbReference>
<evidence type="ECO:0000313" key="3">
    <source>
        <dbReference type="Proteomes" id="UP001079657"/>
    </source>
</evidence>
<dbReference type="EMBL" id="JAPQES010000006">
    <property type="protein sequence ID" value="MCY6372235.1"/>
    <property type="molecule type" value="Genomic_DNA"/>
</dbReference>
<dbReference type="RefSeq" id="WP_268051174.1">
    <property type="nucleotide sequence ID" value="NZ_JAPQES010000006.1"/>
</dbReference>
<evidence type="ECO:0000259" key="1">
    <source>
        <dbReference type="Pfam" id="PF09524"/>
    </source>
</evidence>
<feature type="domain" description="Phage conserved hypothetical protein C-terminal" evidence="1">
    <location>
        <begin position="155"/>
        <end position="227"/>
    </location>
</feature>